<keyword evidence="2" id="KW-1185">Reference proteome</keyword>
<protein>
    <recommendedName>
        <fullName evidence="3">Sesquiterpene synthase</fullName>
    </recommendedName>
</protein>
<gene>
    <name evidence="1" type="ORF">ACH5RR_003313</name>
</gene>
<name>A0ABD3AV56_9GENT</name>
<dbReference type="EMBL" id="JBJUIK010000002">
    <property type="protein sequence ID" value="KAL3534852.1"/>
    <property type="molecule type" value="Genomic_DNA"/>
</dbReference>
<evidence type="ECO:0008006" key="3">
    <source>
        <dbReference type="Google" id="ProtNLM"/>
    </source>
</evidence>
<proteinExistence type="predicted"/>
<comment type="caution">
    <text evidence="1">The sequence shown here is derived from an EMBL/GenBank/DDBJ whole genome shotgun (WGS) entry which is preliminary data.</text>
</comment>
<accession>A0ABD3AV56</accession>
<dbReference type="Proteomes" id="UP001630127">
    <property type="component" value="Unassembled WGS sequence"/>
</dbReference>
<reference evidence="1 2" key="1">
    <citation type="submission" date="2024-11" db="EMBL/GenBank/DDBJ databases">
        <title>A near-complete genome assembly of Cinchona calisaya.</title>
        <authorList>
            <person name="Lian D.C."/>
            <person name="Zhao X.W."/>
            <person name="Wei L."/>
        </authorList>
    </citation>
    <scope>NUCLEOTIDE SEQUENCE [LARGE SCALE GENOMIC DNA]</scope>
    <source>
        <tissue evidence="1">Nenye</tissue>
    </source>
</reference>
<sequence>MEFYSSTQVLAGKAACLLYLCLVDDKIDEKFAYRIKSDLPDFVAKIKHLHYEIIHAYMDYWDTESISVLDEYVVDFADSLIESLLRDLSMKHGVSIKKCRYTFCVMQASVEQLPMSHASFS</sequence>
<evidence type="ECO:0000313" key="2">
    <source>
        <dbReference type="Proteomes" id="UP001630127"/>
    </source>
</evidence>
<dbReference type="AlphaFoldDB" id="A0ABD3AV56"/>
<organism evidence="1 2">
    <name type="scientific">Cinchona calisaya</name>
    <dbReference type="NCBI Taxonomy" id="153742"/>
    <lineage>
        <taxon>Eukaryota</taxon>
        <taxon>Viridiplantae</taxon>
        <taxon>Streptophyta</taxon>
        <taxon>Embryophyta</taxon>
        <taxon>Tracheophyta</taxon>
        <taxon>Spermatophyta</taxon>
        <taxon>Magnoliopsida</taxon>
        <taxon>eudicotyledons</taxon>
        <taxon>Gunneridae</taxon>
        <taxon>Pentapetalae</taxon>
        <taxon>asterids</taxon>
        <taxon>lamiids</taxon>
        <taxon>Gentianales</taxon>
        <taxon>Rubiaceae</taxon>
        <taxon>Cinchonoideae</taxon>
        <taxon>Cinchoneae</taxon>
        <taxon>Cinchona</taxon>
    </lineage>
</organism>
<evidence type="ECO:0000313" key="1">
    <source>
        <dbReference type="EMBL" id="KAL3534852.1"/>
    </source>
</evidence>